<name>A0A6M4WYA4_9ACTN</name>
<protein>
    <submittedName>
        <fullName evidence="1">Uncharacterized protein</fullName>
    </submittedName>
</protein>
<dbReference type="AlphaFoldDB" id="A0A6M4WYA4"/>
<sequence length="112" mass="12013">MPESGHTWRLNFKGHAADASAVRAWVRERVHHPDAPPVAHELFVALLGSGADIITLELSTAGPRLRITASGPAPLPARHSHGPGWRIIAGLSQQTGLTTDECGLWAQMENGR</sequence>
<dbReference type="Proteomes" id="UP000502665">
    <property type="component" value="Chromosome"/>
</dbReference>
<reference evidence="1" key="1">
    <citation type="submission" date="2020-03" db="EMBL/GenBank/DDBJ databases">
        <title>Molecular networking-based the target discovery of potent antiproliferative macrolactams: 5/6/7/16 polycyclic ansamycins and glycosylated trienomycin from Streptomyces cacaoi subsp. asoensis.</title>
        <authorList>
            <person name="Liu L.-L."/>
        </authorList>
    </citation>
    <scope>NUCLEOTIDE SEQUENCE [LARGE SCALE GENOMIC DNA]</scope>
    <source>
        <strain evidence="1">H2S5</strain>
    </source>
</reference>
<proteinExistence type="predicted"/>
<evidence type="ECO:0000313" key="2">
    <source>
        <dbReference type="Proteomes" id="UP000502665"/>
    </source>
</evidence>
<accession>A0A6M4WYA4</accession>
<gene>
    <name evidence="1" type="ORF">G9272_31960</name>
</gene>
<organism evidence="1 2">
    <name type="scientific">Streptomyces asoensis</name>
    <dbReference type="NCBI Taxonomy" id="249586"/>
    <lineage>
        <taxon>Bacteria</taxon>
        <taxon>Bacillati</taxon>
        <taxon>Actinomycetota</taxon>
        <taxon>Actinomycetes</taxon>
        <taxon>Kitasatosporales</taxon>
        <taxon>Streptomycetaceae</taxon>
        <taxon>Streptomyces</taxon>
    </lineage>
</organism>
<dbReference type="EMBL" id="CP049838">
    <property type="protein sequence ID" value="QJT04335.1"/>
    <property type="molecule type" value="Genomic_DNA"/>
</dbReference>
<keyword evidence="2" id="KW-1185">Reference proteome</keyword>
<dbReference type="RefSeq" id="WP_171399677.1">
    <property type="nucleotide sequence ID" value="NZ_CP049838.1"/>
</dbReference>
<evidence type="ECO:0000313" key="1">
    <source>
        <dbReference type="EMBL" id="QJT04335.1"/>
    </source>
</evidence>